<keyword evidence="6" id="KW-1185">Reference proteome</keyword>
<evidence type="ECO:0000313" key="5">
    <source>
        <dbReference type="EMBL" id="GEO39183.1"/>
    </source>
</evidence>
<dbReference type="PRINTS" id="PR00834">
    <property type="entry name" value="PROTEASES2C"/>
</dbReference>
<dbReference type="GO" id="GO:0006508">
    <property type="term" value="P:proteolysis"/>
    <property type="evidence" value="ECO:0007669"/>
    <property type="project" value="UniProtKB-KW"/>
</dbReference>
<dbReference type="AlphaFoldDB" id="A0A512DRR8"/>
<dbReference type="InterPro" id="IPR009003">
    <property type="entry name" value="Peptidase_S1_PA"/>
</dbReference>
<protein>
    <submittedName>
        <fullName evidence="5">2-alkenal reductase</fullName>
    </submittedName>
</protein>
<evidence type="ECO:0000256" key="2">
    <source>
        <dbReference type="ARBA" id="ARBA00022801"/>
    </source>
</evidence>
<dbReference type="Gene3D" id="2.30.42.10">
    <property type="match status" value="1"/>
</dbReference>
<keyword evidence="1" id="KW-0645">Protease</keyword>
<evidence type="ECO:0000313" key="6">
    <source>
        <dbReference type="Proteomes" id="UP000321523"/>
    </source>
</evidence>
<accession>A0A512DRR8</accession>
<evidence type="ECO:0000256" key="3">
    <source>
        <dbReference type="SAM" id="SignalP"/>
    </source>
</evidence>
<dbReference type="SUPFAM" id="SSF50156">
    <property type="entry name" value="PDZ domain-like"/>
    <property type="match status" value="1"/>
</dbReference>
<dbReference type="Proteomes" id="UP000321523">
    <property type="component" value="Unassembled WGS sequence"/>
</dbReference>
<dbReference type="EMBL" id="BJYZ01000014">
    <property type="protein sequence ID" value="GEO39183.1"/>
    <property type="molecule type" value="Genomic_DNA"/>
</dbReference>
<dbReference type="SMART" id="SM00228">
    <property type="entry name" value="PDZ"/>
    <property type="match status" value="1"/>
</dbReference>
<feature type="domain" description="PDZ" evidence="4">
    <location>
        <begin position="249"/>
        <end position="318"/>
    </location>
</feature>
<organism evidence="5 6">
    <name type="scientific">Skermanella aerolata</name>
    <dbReference type="NCBI Taxonomy" id="393310"/>
    <lineage>
        <taxon>Bacteria</taxon>
        <taxon>Pseudomonadati</taxon>
        <taxon>Pseudomonadota</taxon>
        <taxon>Alphaproteobacteria</taxon>
        <taxon>Rhodospirillales</taxon>
        <taxon>Azospirillaceae</taxon>
        <taxon>Skermanella</taxon>
    </lineage>
</organism>
<feature type="chain" id="PRO_5022072076" evidence="3">
    <location>
        <begin position="27"/>
        <end position="332"/>
    </location>
</feature>
<comment type="caution">
    <text evidence="5">The sequence shown here is derived from an EMBL/GenBank/DDBJ whole genome shotgun (WGS) entry which is preliminary data.</text>
</comment>
<sequence>MSSLLNTGLLGAAFGACICWSGPVTAAVVCATPGQDADPVALFDMVAPSVVTIEATSDGDRMVGTGFLWDRSGHVVTNEHVIRSGKQLTIRFSDGRAVRPSTISVAAHLDVAVLLADTREAPPVSHGAAGRLGMGQRVFAIGNPYGSGVSLSRGTISGLDRPVDLGGGRRIDNAIQTDASLNPGNSGGPLIDARGCLVGMATALVVPSAGEPNVGFAVPVDLLERTVARLIEPGVRKVSDVAPDASGTTALGILAEDARPGIRVLKVMPGSRAATLGAKPGDLITHADDRPVNSVAALTAHLKRRGADGMRLTFLRGKESRTVEVLLASTSL</sequence>
<gene>
    <name evidence="5" type="primary">degP_2</name>
    <name evidence="5" type="ORF">SAE02_33310</name>
</gene>
<dbReference type="PANTHER" id="PTHR43343:SF3">
    <property type="entry name" value="PROTEASE DO-LIKE 8, CHLOROPLASTIC"/>
    <property type="match status" value="1"/>
</dbReference>
<keyword evidence="2" id="KW-0378">Hydrolase</keyword>
<dbReference type="Pfam" id="PF13180">
    <property type="entry name" value="PDZ_2"/>
    <property type="match status" value="1"/>
</dbReference>
<dbReference type="Pfam" id="PF13365">
    <property type="entry name" value="Trypsin_2"/>
    <property type="match status" value="1"/>
</dbReference>
<dbReference type="SUPFAM" id="SSF50494">
    <property type="entry name" value="Trypsin-like serine proteases"/>
    <property type="match status" value="1"/>
</dbReference>
<name>A0A512DRR8_9PROT</name>
<dbReference type="InterPro" id="IPR001940">
    <property type="entry name" value="Peptidase_S1C"/>
</dbReference>
<reference evidence="5 6" key="1">
    <citation type="submission" date="2019-07" db="EMBL/GenBank/DDBJ databases">
        <title>Whole genome shotgun sequence of Skermanella aerolata NBRC 106429.</title>
        <authorList>
            <person name="Hosoyama A."/>
            <person name="Uohara A."/>
            <person name="Ohji S."/>
            <person name="Ichikawa N."/>
        </authorList>
    </citation>
    <scope>NUCLEOTIDE SEQUENCE [LARGE SCALE GENOMIC DNA]</scope>
    <source>
        <strain evidence="5 6">NBRC 106429</strain>
    </source>
</reference>
<feature type="signal peptide" evidence="3">
    <location>
        <begin position="1"/>
        <end position="26"/>
    </location>
</feature>
<dbReference type="GO" id="GO:0004252">
    <property type="term" value="F:serine-type endopeptidase activity"/>
    <property type="evidence" value="ECO:0007669"/>
    <property type="project" value="InterPro"/>
</dbReference>
<dbReference type="InterPro" id="IPR051201">
    <property type="entry name" value="Chloro_Bact_Ser_Proteases"/>
</dbReference>
<dbReference type="OrthoDB" id="9758917at2"/>
<proteinExistence type="predicted"/>
<dbReference type="InterPro" id="IPR036034">
    <property type="entry name" value="PDZ_sf"/>
</dbReference>
<keyword evidence="3" id="KW-0732">Signal</keyword>
<evidence type="ECO:0000259" key="4">
    <source>
        <dbReference type="SMART" id="SM00228"/>
    </source>
</evidence>
<dbReference type="InterPro" id="IPR001478">
    <property type="entry name" value="PDZ"/>
</dbReference>
<evidence type="ECO:0000256" key="1">
    <source>
        <dbReference type="ARBA" id="ARBA00022670"/>
    </source>
</evidence>
<dbReference type="RefSeq" id="WP_052831874.1">
    <property type="nucleotide sequence ID" value="NZ_BJYZ01000014.1"/>
</dbReference>
<dbReference type="PANTHER" id="PTHR43343">
    <property type="entry name" value="PEPTIDASE S12"/>
    <property type="match status" value="1"/>
</dbReference>
<dbReference type="Gene3D" id="2.40.10.120">
    <property type="match status" value="1"/>
</dbReference>